<feature type="region of interest" description="Disordered" evidence="1">
    <location>
        <begin position="1"/>
        <end position="30"/>
    </location>
</feature>
<reference evidence="2 3" key="1">
    <citation type="submission" date="2024-01" db="EMBL/GenBank/DDBJ databases">
        <authorList>
            <person name="Allen C."/>
            <person name="Tagirdzhanova G."/>
        </authorList>
    </citation>
    <scope>NUCLEOTIDE SEQUENCE [LARGE SCALE GENOMIC DNA]</scope>
</reference>
<accession>A0ABP0BQZ1</accession>
<keyword evidence="3" id="KW-1185">Reference proteome</keyword>
<organism evidence="2 3">
    <name type="scientific">Sporothrix curviconia</name>
    <dbReference type="NCBI Taxonomy" id="1260050"/>
    <lineage>
        <taxon>Eukaryota</taxon>
        <taxon>Fungi</taxon>
        <taxon>Dikarya</taxon>
        <taxon>Ascomycota</taxon>
        <taxon>Pezizomycotina</taxon>
        <taxon>Sordariomycetes</taxon>
        <taxon>Sordariomycetidae</taxon>
        <taxon>Ophiostomatales</taxon>
        <taxon>Ophiostomataceae</taxon>
        <taxon>Sporothrix</taxon>
    </lineage>
</organism>
<proteinExistence type="predicted"/>
<comment type="caution">
    <text evidence="2">The sequence shown here is derived from an EMBL/GenBank/DDBJ whole genome shotgun (WGS) entry which is preliminary data.</text>
</comment>
<protein>
    <submittedName>
        <fullName evidence="2">Uncharacterized protein</fullName>
    </submittedName>
</protein>
<feature type="compositionally biased region" description="Basic and acidic residues" evidence="1">
    <location>
        <begin position="16"/>
        <end position="27"/>
    </location>
</feature>
<dbReference type="Proteomes" id="UP001642405">
    <property type="component" value="Unassembled WGS sequence"/>
</dbReference>
<feature type="compositionally biased region" description="Polar residues" evidence="1">
    <location>
        <begin position="1"/>
        <end position="15"/>
    </location>
</feature>
<dbReference type="EMBL" id="CAWUHB010000023">
    <property type="protein sequence ID" value="CAK7221594.1"/>
    <property type="molecule type" value="Genomic_DNA"/>
</dbReference>
<feature type="region of interest" description="Disordered" evidence="1">
    <location>
        <begin position="137"/>
        <end position="165"/>
    </location>
</feature>
<evidence type="ECO:0000313" key="2">
    <source>
        <dbReference type="EMBL" id="CAK7221594.1"/>
    </source>
</evidence>
<gene>
    <name evidence="2" type="ORF">SCUCBS95973_004549</name>
</gene>
<name>A0ABP0BQZ1_9PEZI</name>
<sequence length="219" mass="23828">MTPATSTLASPSVSKKTTEEPEGDDTHALVPDTTFSRTSALFQQLERDAEAGNGQFDGLVVGNVSPADFRRIENVRDKRHPEYRLFFLDDISCAIITVPSGPHETGHSRMLSFIDRAVYDMGGGLDDSWRSFQATRFQPTSGGASSGEGDGAAGPRRGNSDGTTKWPTLVLEVGEILASFRTEDFDLAYNCAQNRFKFMGNGITQLEEAGGDLSFYLTK</sequence>
<evidence type="ECO:0000256" key="1">
    <source>
        <dbReference type="SAM" id="MobiDB-lite"/>
    </source>
</evidence>
<evidence type="ECO:0000313" key="3">
    <source>
        <dbReference type="Proteomes" id="UP001642405"/>
    </source>
</evidence>